<dbReference type="AlphaFoldDB" id="A0AA37GW92"/>
<organism evidence="1 2">
    <name type="scientific">Colletotrichum liriopes</name>
    <dbReference type="NCBI Taxonomy" id="708192"/>
    <lineage>
        <taxon>Eukaryota</taxon>
        <taxon>Fungi</taxon>
        <taxon>Dikarya</taxon>
        <taxon>Ascomycota</taxon>
        <taxon>Pezizomycotina</taxon>
        <taxon>Sordariomycetes</taxon>
        <taxon>Hypocreomycetidae</taxon>
        <taxon>Glomerellales</taxon>
        <taxon>Glomerellaceae</taxon>
        <taxon>Colletotrichum</taxon>
        <taxon>Colletotrichum spaethianum species complex</taxon>
    </lineage>
</organism>
<comment type="caution">
    <text evidence="1">The sequence shown here is derived from an EMBL/GenBank/DDBJ whole genome shotgun (WGS) entry which is preliminary data.</text>
</comment>
<gene>
    <name evidence="1" type="ORF">ColLi_11313</name>
</gene>
<accession>A0AA37GW92</accession>
<evidence type="ECO:0000313" key="2">
    <source>
        <dbReference type="Proteomes" id="UP001055172"/>
    </source>
</evidence>
<sequence length="71" mass="8284">MLEATDTAAPQAEDLLDEEWYRALVRGNRRSRGAVRRHWAHREEDEDRRDRDVIDLVLRSTAAPDGAAWLR</sequence>
<protein>
    <submittedName>
        <fullName evidence="1">Uncharacterized protein</fullName>
    </submittedName>
</protein>
<reference evidence="1 2" key="1">
    <citation type="submission" date="2021-07" db="EMBL/GenBank/DDBJ databases">
        <title>Genome data of Colletotrichum spaethianum.</title>
        <authorList>
            <person name="Utami Y.D."/>
            <person name="Hiruma K."/>
        </authorList>
    </citation>
    <scope>NUCLEOTIDE SEQUENCE [LARGE SCALE GENOMIC DNA]</scope>
    <source>
        <strain evidence="1 2">MAFF 242679</strain>
    </source>
</reference>
<dbReference type="Proteomes" id="UP001055172">
    <property type="component" value="Unassembled WGS sequence"/>
</dbReference>
<evidence type="ECO:0000313" key="1">
    <source>
        <dbReference type="EMBL" id="GJC88475.1"/>
    </source>
</evidence>
<dbReference type="EMBL" id="BPPX01000033">
    <property type="protein sequence ID" value="GJC88475.1"/>
    <property type="molecule type" value="Genomic_DNA"/>
</dbReference>
<keyword evidence="2" id="KW-1185">Reference proteome</keyword>
<name>A0AA37GW92_9PEZI</name>
<proteinExistence type="predicted"/>